<gene>
    <name evidence="1" type="ORF">QFC21_005408</name>
</gene>
<evidence type="ECO:0000313" key="1">
    <source>
        <dbReference type="EMBL" id="KAJ9096043.1"/>
    </source>
</evidence>
<name>A0ACC2VA98_9TREE</name>
<protein>
    <submittedName>
        <fullName evidence="1">Uncharacterized protein</fullName>
    </submittedName>
</protein>
<accession>A0ACC2VA98</accession>
<dbReference type="EMBL" id="JASBWT010000020">
    <property type="protein sequence ID" value="KAJ9096043.1"/>
    <property type="molecule type" value="Genomic_DNA"/>
</dbReference>
<sequence length="180" mass="18768">MGKYYCDYCDVFLTHDSQSVRKAHNSGRNHIQNVIDYYSSLGHNQAQSIIDQITRQYEGGGPGPMGGSVMRSAGPFMPGPGAGGFRPPMQGNMGMGMGMPGMQPPNNFARPPPQFMQAGQAPPQGFGGPPPAGFPPAPAAAGMGMPPQGPPQGFTPAAPGGANGRPPAINPERMRMMGMN</sequence>
<evidence type="ECO:0000313" key="2">
    <source>
        <dbReference type="Proteomes" id="UP001227268"/>
    </source>
</evidence>
<reference evidence="1" key="1">
    <citation type="submission" date="2023-04" db="EMBL/GenBank/DDBJ databases">
        <title>Draft Genome sequencing of Naganishia species isolated from polar environments using Oxford Nanopore Technology.</title>
        <authorList>
            <person name="Leo P."/>
            <person name="Venkateswaran K."/>
        </authorList>
    </citation>
    <scope>NUCLEOTIDE SEQUENCE</scope>
    <source>
        <strain evidence="1">MNA-CCFEE 5423</strain>
    </source>
</reference>
<organism evidence="1 2">
    <name type="scientific">Naganishia friedmannii</name>
    <dbReference type="NCBI Taxonomy" id="89922"/>
    <lineage>
        <taxon>Eukaryota</taxon>
        <taxon>Fungi</taxon>
        <taxon>Dikarya</taxon>
        <taxon>Basidiomycota</taxon>
        <taxon>Agaricomycotina</taxon>
        <taxon>Tremellomycetes</taxon>
        <taxon>Filobasidiales</taxon>
        <taxon>Filobasidiaceae</taxon>
        <taxon>Naganishia</taxon>
    </lineage>
</organism>
<dbReference type="Proteomes" id="UP001227268">
    <property type="component" value="Unassembled WGS sequence"/>
</dbReference>
<keyword evidence="2" id="KW-1185">Reference proteome</keyword>
<proteinExistence type="predicted"/>
<comment type="caution">
    <text evidence="1">The sequence shown here is derived from an EMBL/GenBank/DDBJ whole genome shotgun (WGS) entry which is preliminary data.</text>
</comment>